<dbReference type="EMBL" id="FAXA01000150">
    <property type="protein sequence ID" value="CUV01900.1"/>
    <property type="molecule type" value="Genomic_DNA"/>
</dbReference>
<feature type="domain" description="DUF1330" evidence="1">
    <location>
        <begin position="2"/>
        <end position="95"/>
    </location>
</feature>
<reference evidence="2" key="1">
    <citation type="submission" date="2015-10" db="EMBL/GenBank/DDBJ databases">
        <authorList>
            <person name="Gilbert D.G."/>
        </authorList>
    </citation>
    <scope>NUCLEOTIDE SEQUENCE</scope>
</reference>
<evidence type="ECO:0000313" key="2">
    <source>
        <dbReference type="EMBL" id="CUV01900.1"/>
    </source>
</evidence>
<name>A0A160VBG0_9ZZZZ</name>
<dbReference type="SUPFAM" id="SSF54909">
    <property type="entry name" value="Dimeric alpha+beta barrel"/>
    <property type="match status" value="1"/>
</dbReference>
<organism evidence="2">
    <name type="scientific">hydrothermal vent metagenome</name>
    <dbReference type="NCBI Taxonomy" id="652676"/>
    <lineage>
        <taxon>unclassified sequences</taxon>
        <taxon>metagenomes</taxon>
        <taxon>ecological metagenomes</taxon>
    </lineage>
</organism>
<dbReference type="PANTHER" id="PTHR41521:SF4">
    <property type="entry name" value="BLR0684 PROTEIN"/>
    <property type="match status" value="1"/>
</dbReference>
<protein>
    <recommendedName>
        <fullName evidence="1">DUF1330 domain-containing protein</fullName>
    </recommendedName>
</protein>
<dbReference type="InterPro" id="IPR011008">
    <property type="entry name" value="Dimeric_a/b-barrel"/>
</dbReference>
<gene>
    <name evidence="2" type="ORF">MGWOODY_Clf513</name>
</gene>
<accession>A0A160VBG0</accession>
<dbReference type="Pfam" id="PF07045">
    <property type="entry name" value="DUF1330"/>
    <property type="match status" value="1"/>
</dbReference>
<proteinExistence type="predicted"/>
<dbReference type="Gene3D" id="3.30.70.100">
    <property type="match status" value="1"/>
</dbReference>
<dbReference type="AlphaFoldDB" id="A0A160VBG0"/>
<dbReference type="PANTHER" id="PTHR41521">
    <property type="match status" value="1"/>
</dbReference>
<sequence>MPGYIIATLNSINDPDAFAAYQKSASASFTQYGAKFLLNSRNVETLDGDWQPSGVVVVEFESYEQAKKFYDSPEYQAVIKQRFDSADSAVIIADGD</sequence>
<evidence type="ECO:0000259" key="1">
    <source>
        <dbReference type="Pfam" id="PF07045"/>
    </source>
</evidence>
<dbReference type="InterPro" id="IPR010753">
    <property type="entry name" value="DUF1330"/>
</dbReference>